<organism evidence="1 3">
    <name type="scientific">Pristionchus entomophagus</name>
    <dbReference type="NCBI Taxonomy" id="358040"/>
    <lineage>
        <taxon>Eukaryota</taxon>
        <taxon>Metazoa</taxon>
        <taxon>Ecdysozoa</taxon>
        <taxon>Nematoda</taxon>
        <taxon>Chromadorea</taxon>
        <taxon>Rhabditida</taxon>
        <taxon>Rhabditina</taxon>
        <taxon>Diplogasteromorpha</taxon>
        <taxon>Diplogasteroidea</taxon>
        <taxon>Neodiplogasteridae</taxon>
        <taxon>Pristionchus</taxon>
    </lineage>
</organism>
<reference evidence="1" key="1">
    <citation type="submission" date="2023-10" db="EMBL/GenBank/DDBJ databases">
        <title>Genome assembly of Pristionchus species.</title>
        <authorList>
            <person name="Yoshida K."/>
            <person name="Sommer R.J."/>
        </authorList>
    </citation>
    <scope>NUCLEOTIDE SEQUENCE</scope>
    <source>
        <strain evidence="1">RS0144</strain>
    </source>
</reference>
<comment type="caution">
    <text evidence="1">The sequence shown here is derived from an EMBL/GenBank/DDBJ whole genome shotgun (WGS) entry which is preliminary data.</text>
</comment>
<name>A0AAV5SQD4_9BILA</name>
<accession>A0AAV5SQD4</accession>
<gene>
    <name evidence="1" type="ORF">PENTCL1PPCAC_5003</name>
    <name evidence="2" type="ORF">PENTCL1PPCAC_5005</name>
</gene>
<dbReference type="InterPro" id="IPR033438">
    <property type="entry name" value="MOLO1"/>
</dbReference>
<feature type="non-terminal residue" evidence="1">
    <location>
        <position position="1"/>
    </location>
</feature>
<evidence type="ECO:0000313" key="3">
    <source>
        <dbReference type="Proteomes" id="UP001432027"/>
    </source>
</evidence>
<sequence length="279" mass="31934">QQFFDPTHADFKQCGFTRPSLLCDPDGVLNTAYRNHLYNELKMFEPRTSLRRRGQKMGFACLRAGITPAIYVVRHGDKEKINNITAFMRKSWSIDKRCQNILTLVLSANESNYHVYRNLRAVHQTALDNKDVGHYLNREVDNVFDGKIGAALSNVLKKSLQRATAKYQQWSVSNFPNPMRGGHVDCGLNKAGPLCDPDGIFDEDERQVLLDNIAMFEAQTRNTPVHFTRNSTYCREKGYSIGLAVMRNVYGEKLKTLSEVTHDMLNTWRLDDTCDKHIV</sequence>
<dbReference type="PANTHER" id="PTHR33748">
    <property type="entry name" value="PROTEIN CBG04600"/>
    <property type="match status" value="1"/>
</dbReference>
<protein>
    <submittedName>
        <fullName evidence="1">Uncharacterized protein</fullName>
    </submittedName>
</protein>
<dbReference type="Proteomes" id="UP001432027">
    <property type="component" value="Unassembled WGS sequence"/>
</dbReference>
<dbReference type="PANTHER" id="PTHR33748:SF6">
    <property type="entry name" value="TPM_PHOSPHATASE DOMAIN-CONTAINING PROTEIN"/>
    <property type="match status" value="1"/>
</dbReference>
<evidence type="ECO:0000313" key="2">
    <source>
        <dbReference type="EMBL" id="GMS82830.1"/>
    </source>
</evidence>
<dbReference type="GO" id="GO:0005892">
    <property type="term" value="C:acetylcholine-gated channel complex"/>
    <property type="evidence" value="ECO:0007669"/>
    <property type="project" value="InterPro"/>
</dbReference>
<dbReference type="Gene3D" id="3.10.310.50">
    <property type="match status" value="1"/>
</dbReference>
<proteinExistence type="predicted"/>
<feature type="non-terminal residue" evidence="1">
    <location>
        <position position="279"/>
    </location>
</feature>
<dbReference type="EMBL" id="BTSX01000002">
    <property type="protein sequence ID" value="GMS82830.1"/>
    <property type="molecule type" value="Genomic_DNA"/>
</dbReference>
<evidence type="ECO:0000313" key="1">
    <source>
        <dbReference type="EMBL" id="GMS82828.1"/>
    </source>
</evidence>
<dbReference type="EMBL" id="BTSX01000002">
    <property type="protein sequence ID" value="GMS82828.1"/>
    <property type="molecule type" value="Genomic_DNA"/>
</dbReference>
<dbReference type="Pfam" id="PF17175">
    <property type="entry name" value="MOLO1"/>
    <property type="match status" value="2"/>
</dbReference>
<dbReference type="AlphaFoldDB" id="A0AAV5SQD4"/>
<keyword evidence="3" id="KW-1185">Reference proteome</keyword>